<comment type="function">
    <text evidence="11">Plays a major role in protein secretion by helping the post-translocational extracellular folding of several secreted proteins.</text>
</comment>
<feature type="coiled-coil region" evidence="12">
    <location>
        <begin position="241"/>
        <end position="268"/>
    </location>
</feature>
<dbReference type="InterPro" id="IPR023058">
    <property type="entry name" value="PPIase_PpiC_CS"/>
</dbReference>
<keyword evidence="8 11" id="KW-0564">Palmitate</keyword>
<evidence type="ECO:0000256" key="8">
    <source>
        <dbReference type="ARBA" id="ARBA00023139"/>
    </source>
</evidence>
<dbReference type="InterPro" id="IPR037041">
    <property type="entry name" value="Trigger_fac_C_sf"/>
</dbReference>
<evidence type="ECO:0000256" key="12">
    <source>
        <dbReference type="SAM" id="Coils"/>
    </source>
</evidence>
<dbReference type="Pfam" id="PF13616">
    <property type="entry name" value="Rotamase_3"/>
    <property type="match status" value="1"/>
</dbReference>
<dbReference type="InterPro" id="IPR027304">
    <property type="entry name" value="Trigger_fact/SurA_dom_sf"/>
</dbReference>
<evidence type="ECO:0000259" key="15">
    <source>
        <dbReference type="PROSITE" id="PS50198"/>
    </source>
</evidence>
<dbReference type="PANTHER" id="PTHR47245:SF1">
    <property type="entry name" value="FOLDASE PROTEIN PRSA"/>
    <property type="match status" value="1"/>
</dbReference>
<comment type="catalytic activity">
    <reaction evidence="1 11">
        <text>[protein]-peptidylproline (omega=180) = [protein]-peptidylproline (omega=0)</text>
        <dbReference type="Rhea" id="RHEA:16237"/>
        <dbReference type="Rhea" id="RHEA-COMP:10747"/>
        <dbReference type="Rhea" id="RHEA-COMP:10748"/>
        <dbReference type="ChEBI" id="CHEBI:83833"/>
        <dbReference type="ChEBI" id="CHEBI:83834"/>
        <dbReference type="EC" id="5.2.1.8"/>
    </reaction>
</comment>
<evidence type="ECO:0000256" key="4">
    <source>
        <dbReference type="ARBA" id="ARBA00022475"/>
    </source>
</evidence>
<evidence type="ECO:0000256" key="10">
    <source>
        <dbReference type="ARBA" id="ARBA00023288"/>
    </source>
</evidence>
<feature type="signal peptide" evidence="14">
    <location>
        <begin position="1"/>
        <end position="21"/>
    </location>
</feature>
<feature type="region of interest" description="Disordered" evidence="13">
    <location>
        <begin position="281"/>
        <end position="304"/>
    </location>
</feature>
<evidence type="ECO:0000313" key="16">
    <source>
        <dbReference type="EMBL" id="MFC7320176.1"/>
    </source>
</evidence>
<dbReference type="RefSeq" id="WP_289216819.1">
    <property type="nucleotide sequence ID" value="NZ_JAPVRC010000008.1"/>
</dbReference>
<dbReference type="InterPro" id="IPR046357">
    <property type="entry name" value="PPIase_dom_sf"/>
</dbReference>
<evidence type="ECO:0000256" key="9">
    <source>
        <dbReference type="ARBA" id="ARBA00023235"/>
    </source>
</evidence>
<dbReference type="EC" id="5.2.1.8" evidence="11"/>
<dbReference type="InterPro" id="IPR050245">
    <property type="entry name" value="PrsA_foldase"/>
</dbReference>
<dbReference type="SUPFAM" id="SSF109998">
    <property type="entry name" value="Triger factor/SurA peptide-binding domain-like"/>
    <property type="match status" value="1"/>
</dbReference>
<keyword evidence="12" id="KW-0175">Coiled coil</keyword>
<feature type="domain" description="PpiC" evidence="15">
    <location>
        <begin position="138"/>
        <end position="227"/>
    </location>
</feature>
<accession>A0ABW2K2E1</accession>
<dbReference type="SUPFAM" id="SSF54534">
    <property type="entry name" value="FKBP-like"/>
    <property type="match status" value="1"/>
</dbReference>
<keyword evidence="10 11" id="KW-0449">Lipoprotein</keyword>
<keyword evidence="17" id="KW-1185">Reference proteome</keyword>
<dbReference type="Proteomes" id="UP001596494">
    <property type="component" value="Unassembled WGS sequence"/>
</dbReference>
<dbReference type="Gene3D" id="3.10.50.40">
    <property type="match status" value="1"/>
</dbReference>
<evidence type="ECO:0000313" key="17">
    <source>
        <dbReference type="Proteomes" id="UP001596494"/>
    </source>
</evidence>
<dbReference type="InterPro" id="IPR023059">
    <property type="entry name" value="Foldase_PrsA"/>
</dbReference>
<keyword evidence="4 11" id="KW-1003">Cell membrane</keyword>
<dbReference type="InterPro" id="IPR008880">
    <property type="entry name" value="Trigger_fac_C"/>
</dbReference>
<gene>
    <name evidence="11" type="primary">prsA</name>
    <name evidence="16" type="ORF">ACFQMN_04745</name>
</gene>
<evidence type="ECO:0000256" key="3">
    <source>
        <dbReference type="ARBA" id="ARBA00006071"/>
    </source>
</evidence>
<keyword evidence="6 11" id="KW-0697">Rotamase</keyword>
<evidence type="ECO:0000256" key="11">
    <source>
        <dbReference type="HAMAP-Rule" id="MF_01145"/>
    </source>
</evidence>
<dbReference type="GO" id="GO:0003755">
    <property type="term" value="F:peptidyl-prolyl cis-trans isomerase activity"/>
    <property type="evidence" value="ECO:0007669"/>
    <property type="project" value="UniProtKB-EC"/>
</dbReference>
<evidence type="ECO:0000256" key="7">
    <source>
        <dbReference type="ARBA" id="ARBA00023136"/>
    </source>
</evidence>
<comment type="subcellular location">
    <subcellularLocation>
        <location evidence="2 11">Cell membrane</location>
        <topology evidence="2 11">Lipid-anchor</topology>
    </subcellularLocation>
</comment>
<name>A0ABW2K2E1_9BACI</name>
<evidence type="ECO:0000256" key="5">
    <source>
        <dbReference type="ARBA" id="ARBA00022729"/>
    </source>
</evidence>
<proteinExistence type="inferred from homology"/>
<dbReference type="Gene3D" id="1.10.3120.10">
    <property type="entry name" value="Trigger factor, C-terminal domain"/>
    <property type="match status" value="1"/>
</dbReference>
<comment type="similarity">
    <text evidence="3 11">Belongs to the PrsA family.</text>
</comment>
<evidence type="ECO:0000256" key="1">
    <source>
        <dbReference type="ARBA" id="ARBA00000971"/>
    </source>
</evidence>
<keyword evidence="5 11" id="KW-0732">Signal</keyword>
<organism evidence="16 17">
    <name type="scientific">Halobacillus campisalis</name>
    <dbReference type="NCBI Taxonomy" id="435909"/>
    <lineage>
        <taxon>Bacteria</taxon>
        <taxon>Bacillati</taxon>
        <taxon>Bacillota</taxon>
        <taxon>Bacilli</taxon>
        <taxon>Bacillales</taxon>
        <taxon>Bacillaceae</taxon>
        <taxon>Halobacillus</taxon>
    </lineage>
</organism>
<feature type="chain" id="PRO_5045614733" description="Foldase protein PrsA" evidence="14">
    <location>
        <begin position="22"/>
        <end position="304"/>
    </location>
</feature>
<protein>
    <recommendedName>
        <fullName evidence="11">Foldase protein PrsA</fullName>
        <ecNumber evidence="11">5.2.1.8</ecNumber>
    </recommendedName>
</protein>
<dbReference type="PANTHER" id="PTHR47245">
    <property type="entry name" value="PEPTIDYLPROLYL ISOMERASE"/>
    <property type="match status" value="1"/>
</dbReference>
<evidence type="ECO:0000256" key="6">
    <source>
        <dbReference type="ARBA" id="ARBA00023110"/>
    </source>
</evidence>
<evidence type="ECO:0000256" key="2">
    <source>
        <dbReference type="ARBA" id="ARBA00004193"/>
    </source>
</evidence>
<dbReference type="Pfam" id="PF05698">
    <property type="entry name" value="Trigger_C"/>
    <property type="match status" value="1"/>
</dbReference>
<dbReference type="PROSITE" id="PS51257">
    <property type="entry name" value="PROKAR_LIPOPROTEIN"/>
    <property type="match status" value="1"/>
</dbReference>
<dbReference type="InterPro" id="IPR000297">
    <property type="entry name" value="PPIase_PpiC"/>
</dbReference>
<comment type="caution">
    <text evidence="16">The sequence shown here is derived from an EMBL/GenBank/DDBJ whole genome shotgun (WGS) entry which is preliminary data.</text>
</comment>
<dbReference type="PROSITE" id="PS50198">
    <property type="entry name" value="PPIC_PPIASE_2"/>
    <property type="match status" value="1"/>
</dbReference>
<dbReference type="HAMAP" id="MF_01145">
    <property type="entry name" value="Foldase_PrsA"/>
    <property type="match status" value="1"/>
</dbReference>
<evidence type="ECO:0000256" key="13">
    <source>
        <dbReference type="SAM" id="MobiDB-lite"/>
    </source>
</evidence>
<keyword evidence="9 11" id="KW-0413">Isomerase</keyword>
<reference evidence="17" key="1">
    <citation type="journal article" date="2019" name="Int. J. Syst. Evol. Microbiol.">
        <title>The Global Catalogue of Microorganisms (GCM) 10K type strain sequencing project: providing services to taxonomists for standard genome sequencing and annotation.</title>
        <authorList>
            <consortium name="The Broad Institute Genomics Platform"/>
            <consortium name="The Broad Institute Genome Sequencing Center for Infectious Disease"/>
            <person name="Wu L."/>
            <person name="Ma J."/>
        </authorList>
    </citation>
    <scope>NUCLEOTIDE SEQUENCE [LARGE SCALE GENOMIC DNA]</scope>
    <source>
        <strain evidence="17">CCUG 73951</strain>
    </source>
</reference>
<evidence type="ECO:0000256" key="14">
    <source>
        <dbReference type="SAM" id="SignalP"/>
    </source>
</evidence>
<dbReference type="PROSITE" id="PS01096">
    <property type="entry name" value="PPIC_PPIASE_1"/>
    <property type="match status" value="1"/>
</dbReference>
<keyword evidence="7 11" id="KW-0472">Membrane</keyword>
<sequence length="304" mass="34421">MRKRIVTTLLAAGILTLSACSSEGDSEAVVETSGGEITKEEFYEELKKTSGEQVLQQLVMNEVLGENYEISDEEVEKELEGLKEQYGDQFDMVLQQSGFADEDEFKETIRLSLLQEQAAAENVDITEEEMKAYYERMKNEVEASHILVEDEETANEVKDKLDNGESFEDLASEYSTDGSAEQGGELGFFGPGAMDPDFEDAAYGLEVDQVSDPVQTQFGYHIIKVTDKREVEDVESYEDSKDEIKRTLVSQKVDQEELQAQLDQLMEEAEIDVKIEEYEDLFEQPEVEEPVEEEPADEEESTEE</sequence>
<dbReference type="EMBL" id="JBHTBY010000003">
    <property type="protein sequence ID" value="MFC7320176.1"/>
    <property type="molecule type" value="Genomic_DNA"/>
</dbReference>